<evidence type="ECO:0000256" key="1">
    <source>
        <dbReference type="SAM" id="MobiDB-lite"/>
    </source>
</evidence>
<feature type="compositionally biased region" description="Basic residues" evidence="1">
    <location>
        <begin position="57"/>
        <end position="70"/>
    </location>
</feature>
<reference evidence="2" key="2">
    <citation type="submission" date="2008-12" db="EMBL/GenBank/DDBJ databases">
        <title>Improved gene annotation of the rice (Oryza sativa) genomes.</title>
        <authorList>
            <person name="Wang J."/>
            <person name="Li R."/>
            <person name="Fan W."/>
            <person name="Huang Q."/>
            <person name="Zhang J."/>
            <person name="Zhou Y."/>
            <person name="Hu Y."/>
            <person name="Zi S."/>
            <person name="Li J."/>
            <person name="Ni P."/>
            <person name="Zheng H."/>
            <person name="Zhang Y."/>
            <person name="Zhao M."/>
            <person name="Hao Q."/>
            <person name="McDermott J."/>
            <person name="Samudrala R."/>
            <person name="Kristiansen K."/>
            <person name="Wong G.K.-S."/>
        </authorList>
    </citation>
    <scope>NUCLEOTIDE SEQUENCE</scope>
</reference>
<dbReference type="Gramene" id="Os07t0420000-01">
    <property type="protein sequence ID" value="Os07t0420000-01"/>
    <property type="gene ID" value="Os07g0420000"/>
</dbReference>
<dbReference type="Proteomes" id="UP000007752">
    <property type="component" value="Chromosome 7"/>
</dbReference>
<feature type="region of interest" description="Disordered" evidence="1">
    <location>
        <begin position="1"/>
        <end position="145"/>
    </location>
</feature>
<name>A0A8J8XWQ3_ORYSJ</name>
<organism evidence="2">
    <name type="scientific">Oryza sativa subsp. japonica</name>
    <name type="common">Rice</name>
    <dbReference type="NCBI Taxonomy" id="39947"/>
    <lineage>
        <taxon>Eukaryota</taxon>
        <taxon>Viridiplantae</taxon>
        <taxon>Streptophyta</taxon>
        <taxon>Embryophyta</taxon>
        <taxon>Tracheophyta</taxon>
        <taxon>Spermatophyta</taxon>
        <taxon>Magnoliopsida</taxon>
        <taxon>Liliopsida</taxon>
        <taxon>Poales</taxon>
        <taxon>Poaceae</taxon>
        <taxon>BOP clade</taxon>
        <taxon>Oryzoideae</taxon>
        <taxon>Oryzeae</taxon>
        <taxon>Oryzinae</taxon>
        <taxon>Oryza</taxon>
        <taxon>Oryza sativa</taxon>
    </lineage>
</organism>
<evidence type="ECO:0000313" key="2">
    <source>
        <dbReference type="EMBL" id="EEE67048.1"/>
    </source>
</evidence>
<gene>
    <name evidence="2" type="ORF">OsJ_23993</name>
</gene>
<dbReference type="HOGENOM" id="CLU_1484374_0_0_1"/>
<dbReference type="AlphaFoldDB" id="A0A8J8XWQ3"/>
<sequence>MPLQSTAGPATPSSLLLPPPLSRVNARRSPSLDQRRRYRASTAGPPQSLHASSRVPAARHRIVCPCRRRGGSPSLTRRSSPEKPGPFSQTRSPETEKMNKRVERRKRDSRREMVQSTAATDGAGRGWSQCCPQSPPKLRSSPSAAALHHCPRQSRGLPEPCSSPSAAAGADSVMLIIFSHIV</sequence>
<feature type="compositionally biased region" description="Basic and acidic residues" evidence="1">
    <location>
        <begin position="93"/>
        <end position="113"/>
    </location>
</feature>
<proteinExistence type="predicted"/>
<dbReference type="EMBL" id="CM000144">
    <property type="protein sequence ID" value="EEE67048.1"/>
    <property type="molecule type" value="Genomic_DNA"/>
</dbReference>
<reference evidence="2" key="1">
    <citation type="journal article" date="2005" name="PLoS Biol.">
        <title>The genomes of Oryza sativa: a history of duplications.</title>
        <authorList>
            <person name="Yu J."/>
            <person name="Wang J."/>
            <person name="Lin W."/>
            <person name="Li S."/>
            <person name="Li H."/>
            <person name="Zhou J."/>
            <person name="Ni P."/>
            <person name="Dong W."/>
            <person name="Hu S."/>
            <person name="Zeng C."/>
            <person name="Zhang J."/>
            <person name="Zhang Y."/>
            <person name="Li R."/>
            <person name="Xu Z."/>
            <person name="Li S."/>
            <person name="Li X."/>
            <person name="Zheng H."/>
            <person name="Cong L."/>
            <person name="Lin L."/>
            <person name="Yin J."/>
            <person name="Geng J."/>
            <person name="Li G."/>
            <person name="Shi J."/>
            <person name="Liu J."/>
            <person name="Lv H."/>
            <person name="Li J."/>
            <person name="Wang J."/>
            <person name="Deng Y."/>
            <person name="Ran L."/>
            <person name="Shi X."/>
            <person name="Wang X."/>
            <person name="Wu Q."/>
            <person name="Li C."/>
            <person name="Ren X."/>
            <person name="Wang J."/>
            <person name="Wang X."/>
            <person name="Li D."/>
            <person name="Liu D."/>
            <person name="Zhang X."/>
            <person name="Ji Z."/>
            <person name="Zhao W."/>
            <person name="Sun Y."/>
            <person name="Zhang Z."/>
            <person name="Bao J."/>
            <person name="Han Y."/>
            <person name="Dong L."/>
            <person name="Ji J."/>
            <person name="Chen P."/>
            <person name="Wu S."/>
            <person name="Liu J."/>
            <person name="Xiao Y."/>
            <person name="Bu D."/>
            <person name="Tan J."/>
            <person name="Yang L."/>
            <person name="Ye C."/>
            <person name="Zhang J."/>
            <person name="Xu J."/>
            <person name="Zhou Y."/>
            <person name="Yu Y."/>
            <person name="Zhang B."/>
            <person name="Zhuang S."/>
            <person name="Wei H."/>
            <person name="Liu B."/>
            <person name="Lei M."/>
            <person name="Yu H."/>
            <person name="Li Y."/>
            <person name="Xu H."/>
            <person name="Wei S."/>
            <person name="He X."/>
            <person name="Fang L."/>
            <person name="Zhang Z."/>
            <person name="Zhang Y."/>
            <person name="Huang X."/>
            <person name="Su Z."/>
            <person name="Tong W."/>
            <person name="Li J."/>
            <person name="Tong Z."/>
            <person name="Li S."/>
            <person name="Ye J."/>
            <person name="Wang L."/>
            <person name="Fang L."/>
            <person name="Lei T."/>
            <person name="Chen C."/>
            <person name="Chen H."/>
            <person name="Xu Z."/>
            <person name="Li H."/>
            <person name="Huang H."/>
            <person name="Zhang F."/>
            <person name="Xu H."/>
            <person name="Li N."/>
            <person name="Zhao C."/>
            <person name="Li S."/>
            <person name="Dong L."/>
            <person name="Huang Y."/>
            <person name="Li L."/>
            <person name="Xi Y."/>
            <person name="Qi Q."/>
            <person name="Li W."/>
            <person name="Zhang B."/>
            <person name="Hu W."/>
            <person name="Zhang Y."/>
            <person name="Tian X."/>
            <person name="Jiao Y."/>
            <person name="Liang X."/>
            <person name="Jin J."/>
            <person name="Gao L."/>
            <person name="Zheng W."/>
            <person name="Hao B."/>
            <person name="Liu S."/>
            <person name="Wang W."/>
            <person name="Yuan L."/>
            <person name="Cao M."/>
            <person name="McDermott J."/>
            <person name="Samudrala R."/>
            <person name="Wang J."/>
            <person name="Wong G.K."/>
            <person name="Yang H."/>
        </authorList>
    </citation>
    <scope>NUCLEOTIDE SEQUENCE [LARGE SCALE GENOMIC DNA]</scope>
</reference>
<accession>A0A8J8XWQ3</accession>
<dbReference type="OMA" id="GWSQCCP"/>
<protein>
    <submittedName>
        <fullName evidence="2">Uncharacterized protein</fullName>
    </submittedName>
</protein>